<dbReference type="GO" id="GO:0004857">
    <property type="term" value="F:enzyme inhibitor activity"/>
    <property type="evidence" value="ECO:0007669"/>
    <property type="project" value="InterPro"/>
</dbReference>
<dbReference type="InterPro" id="IPR034088">
    <property type="entry name" value="Pla_a_1-like"/>
</dbReference>
<dbReference type="InterPro" id="IPR035513">
    <property type="entry name" value="Invertase/methylesterase_inhib"/>
</dbReference>
<proteinExistence type="inferred from homology"/>
<feature type="signal peptide" evidence="4">
    <location>
        <begin position="1"/>
        <end position="28"/>
    </location>
</feature>
<dbReference type="SMART" id="SM00856">
    <property type="entry name" value="PMEI"/>
    <property type="match status" value="1"/>
</dbReference>
<keyword evidence="1 4" id="KW-0732">Signal</keyword>
<comment type="similarity">
    <text evidence="3">Belongs to the PMEI family.</text>
</comment>
<dbReference type="Proteomes" id="UP001054252">
    <property type="component" value="Unassembled WGS sequence"/>
</dbReference>
<evidence type="ECO:0000313" key="6">
    <source>
        <dbReference type="EMBL" id="GKU97845.1"/>
    </source>
</evidence>
<dbReference type="InterPro" id="IPR006501">
    <property type="entry name" value="Pectinesterase_inhib_dom"/>
</dbReference>
<dbReference type="AlphaFoldDB" id="A0AAV5IFE7"/>
<evidence type="ECO:0000313" key="7">
    <source>
        <dbReference type="Proteomes" id="UP001054252"/>
    </source>
</evidence>
<name>A0AAV5IFE7_9ROSI</name>
<dbReference type="PANTHER" id="PTHR35357">
    <property type="entry name" value="OS02G0537100 PROTEIN"/>
    <property type="match status" value="1"/>
</dbReference>
<dbReference type="EMBL" id="BPVZ01000012">
    <property type="protein sequence ID" value="GKU97845.1"/>
    <property type="molecule type" value="Genomic_DNA"/>
</dbReference>
<keyword evidence="2" id="KW-1015">Disulfide bond</keyword>
<gene>
    <name evidence="6" type="ORF">SLEP1_g10927</name>
</gene>
<evidence type="ECO:0000256" key="1">
    <source>
        <dbReference type="ARBA" id="ARBA00022729"/>
    </source>
</evidence>
<reference evidence="6 7" key="1">
    <citation type="journal article" date="2021" name="Commun. Biol.">
        <title>The genome of Shorea leprosula (Dipterocarpaceae) highlights the ecological relevance of drought in aseasonal tropical rainforests.</title>
        <authorList>
            <person name="Ng K.K.S."/>
            <person name="Kobayashi M.J."/>
            <person name="Fawcett J.A."/>
            <person name="Hatakeyama M."/>
            <person name="Paape T."/>
            <person name="Ng C.H."/>
            <person name="Ang C.C."/>
            <person name="Tnah L.H."/>
            <person name="Lee C.T."/>
            <person name="Nishiyama T."/>
            <person name="Sese J."/>
            <person name="O'Brien M.J."/>
            <person name="Copetti D."/>
            <person name="Mohd Noor M.I."/>
            <person name="Ong R.C."/>
            <person name="Putra M."/>
            <person name="Sireger I.Z."/>
            <person name="Indrioko S."/>
            <person name="Kosugi Y."/>
            <person name="Izuno A."/>
            <person name="Isagi Y."/>
            <person name="Lee S.L."/>
            <person name="Shimizu K.K."/>
        </authorList>
    </citation>
    <scope>NUCLEOTIDE SEQUENCE [LARGE SCALE GENOMIC DNA]</scope>
    <source>
        <strain evidence="6">214</strain>
    </source>
</reference>
<protein>
    <recommendedName>
        <fullName evidence="5">Pectinesterase inhibitor domain-containing protein</fullName>
    </recommendedName>
</protein>
<dbReference type="Pfam" id="PF04043">
    <property type="entry name" value="PMEI"/>
    <property type="match status" value="1"/>
</dbReference>
<organism evidence="6 7">
    <name type="scientific">Rubroshorea leprosula</name>
    <dbReference type="NCBI Taxonomy" id="152421"/>
    <lineage>
        <taxon>Eukaryota</taxon>
        <taxon>Viridiplantae</taxon>
        <taxon>Streptophyta</taxon>
        <taxon>Embryophyta</taxon>
        <taxon>Tracheophyta</taxon>
        <taxon>Spermatophyta</taxon>
        <taxon>Magnoliopsida</taxon>
        <taxon>eudicotyledons</taxon>
        <taxon>Gunneridae</taxon>
        <taxon>Pentapetalae</taxon>
        <taxon>rosids</taxon>
        <taxon>malvids</taxon>
        <taxon>Malvales</taxon>
        <taxon>Dipterocarpaceae</taxon>
        <taxon>Rubroshorea</taxon>
    </lineage>
</organism>
<dbReference type="NCBIfam" id="TIGR01614">
    <property type="entry name" value="PME_inhib"/>
    <property type="match status" value="1"/>
</dbReference>
<dbReference type="PANTHER" id="PTHR35357:SF17">
    <property type="entry name" value="PECTINESTERASE INHIBITOR 12"/>
    <property type="match status" value="1"/>
</dbReference>
<keyword evidence="7" id="KW-1185">Reference proteome</keyword>
<dbReference type="SUPFAM" id="SSF101148">
    <property type="entry name" value="Plant invertase/pectin methylesterase inhibitor"/>
    <property type="match status" value="1"/>
</dbReference>
<accession>A0AAV5IFE7</accession>
<comment type="caution">
    <text evidence="6">The sequence shown here is derived from an EMBL/GenBank/DDBJ whole genome shotgun (WGS) entry which is preliminary data.</text>
</comment>
<evidence type="ECO:0000259" key="5">
    <source>
        <dbReference type="SMART" id="SM00856"/>
    </source>
</evidence>
<feature type="domain" description="Pectinesterase inhibitor" evidence="5">
    <location>
        <begin position="26"/>
        <end position="179"/>
    </location>
</feature>
<evidence type="ECO:0000256" key="2">
    <source>
        <dbReference type="ARBA" id="ARBA00023157"/>
    </source>
</evidence>
<dbReference type="Gene3D" id="1.20.140.40">
    <property type="entry name" value="Invertase/pectin methylesterase inhibitor family protein"/>
    <property type="match status" value="1"/>
</dbReference>
<sequence length="184" mass="20293">MKRPNSLSAFLVFHLLIIFLFHSSVANADALQEACKSAASSGTEVTYEFCLQFLGENPQGQSASLENLFTFSLDQLASNATNIVNSVIPKLLSNETLRSAQKCLETTCSDVFKGVPSDLAGARRYFKEKDYRNAIPYVSAITTDSDTCEDCFRDDLKRESPLAREDDIFHKMASISLATVTSLL</sequence>
<feature type="chain" id="PRO_5043988802" description="Pectinesterase inhibitor domain-containing protein" evidence="4">
    <location>
        <begin position="29"/>
        <end position="184"/>
    </location>
</feature>
<dbReference type="CDD" id="cd15795">
    <property type="entry name" value="PMEI-Pla_a_1_like"/>
    <property type="match status" value="1"/>
</dbReference>
<evidence type="ECO:0000256" key="4">
    <source>
        <dbReference type="SAM" id="SignalP"/>
    </source>
</evidence>
<evidence type="ECO:0000256" key="3">
    <source>
        <dbReference type="ARBA" id="ARBA00038471"/>
    </source>
</evidence>